<evidence type="ECO:0000313" key="2">
    <source>
        <dbReference type="EMBL" id="PWA96941.1"/>
    </source>
</evidence>
<accession>A0A2U1QG05</accession>
<keyword evidence="3" id="KW-1185">Reference proteome</keyword>
<dbReference type="GO" id="GO:0042147">
    <property type="term" value="P:retrograde transport, endosome to Golgi"/>
    <property type="evidence" value="ECO:0007669"/>
    <property type="project" value="InterPro"/>
</dbReference>
<dbReference type="EMBL" id="PKPP01000152">
    <property type="protein sequence ID" value="PWA96941.1"/>
    <property type="molecule type" value="Genomic_DNA"/>
</dbReference>
<feature type="transmembrane region" description="Helical" evidence="1">
    <location>
        <begin position="51"/>
        <end position="71"/>
    </location>
</feature>
<sequence length="284" mass="32010">MEKWMLDRVLCFSVGVLAVDCRFNGFKVIHFFLLHLPGLELEMPLIQSPEFLTSTSKTSILLTVLVVYLPCERKHLIYKMIGLEMNDWKKIGLGLTGFGVFFSCLGIMMFFDKGLLAIGNVGFFQSSSILFISGVVMTIGVKPSLQFFLKTSNLKVFSAHQSSLSGTISFGIGFFFVIIGWPVIGMAAEAYGFIILFSGFWPTLSVFMQKIPIIGWVFQQPYIRSVCFPCPRSIGCKEKVIDARRIMSRLKDSKNDATILNKLHEGNNELKESNMQSSWHIKEP</sequence>
<feature type="transmembrane region" description="Helical" evidence="1">
    <location>
        <begin position="190"/>
        <end position="208"/>
    </location>
</feature>
<feature type="transmembrane region" description="Helical" evidence="1">
    <location>
        <begin position="123"/>
        <end position="141"/>
    </location>
</feature>
<feature type="transmembrane region" description="Helical" evidence="1">
    <location>
        <begin position="162"/>
        <end position="184"/>
    </location>
</feature>
<dbReference type="AlphaFoldDB" id="A0A2U1QG05"/>
<dbReference type="Proteomes" id="UP000245207">
    <property type="component" value="Unassembled WGS sequence"/>
</dbReference>
<evidence type="ECO:0000313" key="3">
    <source>
        <dbReference type="Proteomes" id="UP000245207"/>
    </source>
</evidence>
<dbReference type="InterPro" id="IPR045176">
    <property type="entry name" value="Got1"/>
</dbReference>
<dbReference type="OrthoDB" id="204784at2759"/>
<dbReference type="STRING" id="35608.A0A2U1QG05"/>
<organism evidence="2 3">
    <name type="scientific">Artemisia annua</name>
    <name type="common">Sweet wormwood</name>
    <dbReference type="NCBI Taxonomy" id="35608"/>
    <lineage>
        <taxon>Eukaryota</taxon>
        <taxon>Viridiplantae</taxon>
        <taxon>Streptophyta</taxon>
        <taxon>Embryophyta</taxon>
        <taxon>Tracheophyta</taxon>
        <taxon>Spermatophyta</taxon>
        <taxon>Magnoliopsida</taxon>
        <taxon>eudicotyledons</taxon>
        <taxon>Gunneridae</taxon>
        <taxon>Pentapetalae</taxon>
        <taxon>asterids</taxon>
        <taxon>campanulids</taxon>
        <taxon>Asterales</taxon>
        <taxon>Asteraceae</taxon>
        <taxon>Asteroideae</taxon>
        <taxon>Anthemideae</taxon>
        <taxon>Artemisiinae</taxon>
        <taxon>Artemisia</taxon>
    </lineage>
</organism>
<comment type="caution">
    <text evidence="2">The sequence shown here is derived from an EMBL/GenBank/DDBJ whole genome shotgun (WGS) entry which is preliminary data.</text>
</comment>
<protein>
    <submittedName>
        <fullName evidence="2">Got1-like vescicle transport protein</fullName>
    </submittedName>
</protein>
<keyword evidence="1" id="KW-0812">Transmembrane</keyword>
<dbReference type="GO" id="GO:0006888">
    <property type="term" value="P:endoplasmic reticulum to Golgi vesicle-mediated transport"/>
    <property type="evidence" value="ECO:0007669"/>
    <property type="project" value="InterPro"/>
</dbReference>
<name>A0A2U1QG05_ARTAN</name>
<feature type="transmembrane region" description="Helical" evidence="1">
    <location>
        <begin position="91"/>
        <end position="111"/>
    </location>
</feature>
<keyword evidence="1" id="KW-1133">Transmembrane helix</keyword>
<evidence type="ECO:0000256" key="1">
    <source>
        <dbReference type="SAM" id="Phobius"/>
    </source>
</evidence>
<dbReference type="PANTHER" id="PTHR21493">
    <property type="entry name" value="CGI-141-RELATED/LIPASE CONTAINING PROTEIN"/>
    <property type="match status" value="1"/>
</dbReference>
<reference evidence="2 3" key="1">
    <citation type="journal article" date="2018" name="Mol. Plant">
        <title>The genome of Artemisia annua provides insight into the evolution of Asteraceae family and artemisinin biosynthesis.</title>
        <authorList>
            <person name="Shen Q."/>
            <person name="Zhang L."/>
            <person name="Liao Z."/>
            <person name="Wang S."/>
            <person name="Yan T."/>
            <person name="Shi P."/>
            <person name="Liu M."/>
            <person name="Fu X."/>
            <person name="Pan Q."/>
            <person name="Wang Y."/>
            <person name="Lv Z."/>
            <person name="Lu X."/>
            <person name="Zhang F."/>
            <person name="Jiang W."/>
            <person name="Ma Y."/>
            <person name="Chen M."/>
            <person name="Hao X."/>
            <person name="Li L."/>
            <person name="Tang Y."/>
            <person name="Lv G."/>
            <person name="Zhou Y."/>
            <person name="Sun X."/>
            <person name="Brodelius P.E."/>
            <person name="Rose J.K.C."/>
            <person name="Tang K."/>
        </authorList>
    </citation>
    <scope>NUCLEOTIDE SEQUENCE [LARGE SCALE GENOMIC DNA]</scope>
    <source>
        <strain evidence="3">cv. Huhao1</strain>
        <tissue evidence="2">Leaf</tissue>
    </source>
</reference>
<gene>
    <name evidence="2" type="ORF">CTI12_AA034490</name>
</gene>
<dbReference type="GO" id="GO:0005829">
    <property type="term" value="C:cytosol"/>
    <property type="evidence" value="ECO:0007669"/>
    <property type="project" value="GOC"/>
</dbReference>
<dbReference type="PANTHER" id="PTHR21493:SF9">
    <property type="entry name" value="GOLGI TRANSPORT PROTEIN 1-RELATED"/>
    <property type="match status" value="1"/>
</dbReference>
<keyword evidence="1" id="KW-0472">Membrane</keyword>
<proteinExistence type="predicted"/>